<sequence length="335" mass="37145">MKYAELAQQQAQLLIDLMAQGKPFLPFLKPGDPHTVNNLPYNPTTGKAYRGGNRVMLWIASMVNGWEDNRWVTFKQAQALGAFVKRGSKSIQLRYTIYPDEKGAKSSPVHDHGNVPVVRPENDKVKTFFFNVFNASQVEGLPPPPPRPETTPAQRIERCEALLKASGVPIVYGAAQPHYSPRSDQIGLPYPERFVSPEAFYSTALHELAHATGHPSRLDRDLSGAFGSESYAREEVIAETASHIMGVELGIGHDPSQHAAYIHHWINIAKEDPNFLYSAASAAEKVCDIVGLERFRFEPLLEEPEVEVDPRSVEVPALEYASVPSLIHIPGMEMA</sequence>
<dbReference type="InterPro" id="IPR013610">
    <property type="entry name" value="ArdC_N"/>
</dbReference>
<gene>
    <name evidence="3" type="ORF">FKV24_000750</name>
</gene>
<dbReference type="GO" id="GO:0003697">
    <property type="term" value="F:single-stranded DNA binding"/>
    <property type="evidence" value="ECO:0007669"/>
    <property type="project" value="InterPro"/>
</dbReference>
<dbReference type="Pfam" id="PF18818">
    <property type="entry name" value="MPTase-PolyVal"/>
    <property type="match status" value="1"/>
</dbReference>
<evidence type="ECO:0000313" key="3">
    <source>
        <dbReference type="EMBL" id="KAB8198728.1"/>
    </source>
</evidence>
<dbReference type="InterPro" id="IPR041459">
    <property type="entry name" value="MPTase-PolyVal"/>
</dbReference>
<dbReference type="EMBL" id="VICD02000006">
    <property type="protein sequence ID" value="KAB8198728.1"/>
    <property type="molecule type" value="Genomic_DNA"/>
</dbReference>
<proteinExistence type="predicted"/>
<accession>A0A508BFQ0</accession>
<organism evidence="3 4">
    <name type="scientific">Marilutibacter maris</name>
    <dbReference type="NCBI Taxonomy" id="1605891"/>
    <lineage>
        <taxon>Bacteria</taxon>
        <taxon>Pseudomonadati</taxon>
        <taxon>Pseudomonadota</taxon>
        <taxon>Gammaproteobacteria</taxon>
        <taxon>Lysobacterales</taxon>
        <taxon>Lysobacteraceae</taxon>
        <taxon>Marilutibacter</taxon>
    </lineage>
</organism>
<dbReference type="PIRSF" id="PIRSF037112">
    <property type="entry name" value="Antirestriction_ArdC"/>
    <property type="match status" value="1"/>
</dbReference>
<name>A0A508BFQ0_9GAMM</name>
<dbReference type="RefSeq" id="WP_141480819.1">
    <property type="nucleotide sequence ID" value="NZ_VICD02000006.1"/>
</dbReference>
<feature type="domain" description="N-terminal" evidence="1">
    <location>
        <begin position="6"/>
        <end position="102"/>
    </location>
</feature>
<dbReference type="Proteomes" id="UP000320431">
    <property type="component" value="Unassembled WGS sequence"/>
</dbReference>
<evidence type="ECO:0000259" key="1">
    <source>
        <dbReference type="Pfam" id="PF08401"/>
    </source>
</evidence>
<dbReference type="Pfam" id="PF08401">
    <property type="entry name" value="ArdcN"/>
    <property type="match status" value="1"/>
</dbReference>
<protein>
    <submittedName>
        <fullName evidence="3">DUF1738 domain-containing protein</fullName>
    </submittedName>
</protein>
<feature type="domain" description="Polyvalent protein metallopeptidase" evidence="2">
    <location>
        <begin position="157"/>
        <end position="281"/>
    </location>
</feature>
<comment type="caution">
    <text evidence="3">The sequence shown here is derived from an EMBL/GenBank/DDBJ whole genome shotgun (WGS) entry which is preliminary data.</text>
</comment>
<reference evidence="3 4" key="1">
    <citation type="submission" date="2019-10" db="EMBL/GenBank/DDBJ databases">
        <title>Lysobacter alkalisoli sp. nov., isolated from saline-alkaline soil.</title>
        <authorList>
            <person name="Sun J.-Q."/>
        </authorList>
    </citation>
    <scope>NUCLEOTIDE SEQUENCE [LARGE SCALE GENOMIC DNA]</scope>
    <source>
        <strain evidence="3 4">KCTC 42381</strain>
    </source>
</reference>
<dbReference type="InterPro" id="IPR017113">
    <property type="entry name" value="Antirestriction_ArdC"/>
</dbReference>
<evidence type="ECO:0000259" key="2">
    <source>
        <dbReference type="Pfam" id="PF18818"/>
    </source>
</evidence>
<dbReference type="AlphaFoldDB" id="A0A508BFQ0"/>
<evidence type="ECO:0000313" key="4">
    <source>
        <dbReference type="Proteomes" id="UP000320431"/>
    </source>
</evidence>